<proteinExistence type="inferred from homology"/>
<gene>
    <name evidence="9" type="ORF">H8708_09400</name>
</gene>
<comment type="subcellular location">
    <subcellularLocation>
        <location evidence="1 7">Cell membrane</location>
        <topology evidence="1 7">Multi-pass membrane protein</topology>
    </subcellularLocation>
</comment>
<evidence type="ECO:0000256" key="7">
    <source>
        <dbReference type="RuleBase" id="RU363032"/>
    </source>
</evidence>
<dbReference type="PANTHER" id="PTHR43386:SF22">
    <property type="entry name" value="OLIGOPEPTIDE TRANSPORT SYSTEM PERMEASE PROTEIN OPPC"/>
    <property type="match status" value="1"/>
</dbReference>
<reference evidence="9 10" key="1">
    <citation type="submission" date="2020-08" db="EMBL/GenBank/DDBJ databases">
        <title>Genome public.</title>
        <authorList>
            <person name="Liu C."/>
            <person name="Sun Q."/>
        </authorList>
    </citation>
    <scope>NUCLEOTIDE SEQUENCE [LARGE SCALE GENOMIC DNA]</scope>
    <source>
        <strain evidence="9 10">BX10</strain>
    </source>
</reference>
<evidence type="ECO:0000256" key="1">
    <source>
        <dbReference type="ARBA" id="ARBA00004651"/>
    </source>
</evidence>
<dbReference type="SUPFAM" id="SSF161098">
    <property type="entry name" value="MetI-like"/>
    <property type="match status" value="1"/>
</dbReference>
<feature type="transmembrane region" description="Helical" evidence="7">
    <location>
        <begin position="67"/>
        <end position="88"/>
    </location>
</feature>
<protein>
    <submittedName>
        <fullName evidence="9">ABC transporter permease</fullName>
    </submittedName>
</protein>
<dbReference type="PANTHER" id="PTHR43386">
    <property type="entry name" value="OLIGOPEPTIDE TRANSPORT SYSTEM PERMEASE PROTEIN APPC"/>
    <property type="match status" value="1"/>
</dbReference>
<keyword evidence="6 7" id="KW-0472">Membrane</keyword>
<dbReference type="InterPro" id="IPR035906">
    <property type="entry name" value="MetI-like_sf"/>
</dbReference>
<evidence type="ECO:0000256" key="3">
    <source>
        <dbReference type="ARBA" id="ARBA00022475"/>
    </source>
</evidence>
<feature type="transmembrane region" description="Helical" evidence="7">
    <location>
        <begin position="168"/>
        <end position="187"/>
    </location>
</feature>
<dbReference type="InterPro" id="IPR025966">
    <property type="entry name" value="OppC_N"/>
</dbReference>
<comment type="caution">
    <text evidence="9">The sequence shown here is derived from an EMBL/GenBank/DDBJ whole genome shotgun (WGS) entry which is preliminary data.</text>
</comment>
<dbReference type="PROSITE" id="PS50928">
    <property type="entry name" value="ABC_TM1"/>
    <property type="match status" value="1"/>
</dbReference>
<sequence>MDSLIRGSVYPREEEEMEIKTIEELACIPVENDDFAAASDQDEGDVILRPSLNYWQDAWRRLRKNPVAILAIVMLAALAVMCVVGPGMTGYDYDAVSLSEKNALPSSDHWFGTDKMGRDLFTRVWIGGRISMILGIAGAAIDMLIGVVYGGVAAYFGGKTDAIMMRIVEILASIPYLLLVVLVSLIVGKGVGSLLIAMCLTGWCHMARLVRGQVLQLKDQEYLLAAKALGTPWYKVIFRHLIPNTLGVVIVAVTFDVPSFIFGEAFLSYIGLGVQAPMTSWGSLASNAQQTMAFYPYQLFFPAFFIALTMLSFQLLGDGLRDALDPKLRQ</sequence>
<organism evidence="9 10">
    <name type="scientific">Enterocloster hominis</name>
    <name type="common">ex Liu et al. 2021</name>
    <dbReference type="NCBI Taxonomy" id="2763663"/>
    <lineage>
        <taxon>Bacteria</taxon>
        <taxon>Bacillati</taxon>
        <taxon>Bacillota</taxon>
        <taxon>Clostridia</taxon>
        <taxon>Lachnospirales</taxon>
        <taxon>Lachnospiraceae</taxon>
        <taxon>Enterocloster</taxon>
    </lineage>
</organism>
<dbReference type="Pfam" id="PF00528">
    <property type="entry name" value="BPD_transp_1"/>
    <property type="match status" value="1"/>
</dbReference>
<comment type="similarity">
    <text evidence="7">Belongs to the binding-protein-dependent transport system permease family.</text>
</comment>
<keyword evidence="10" id="KW-1185">Reference proteome</keyword>
<name>A0ABR7NTJ4_9FIRM</name>
<accession>A0ABR7NTJ4</accession>
<feature type="transmembrane region" description="Helical" evidence="7">
    <location>
        <begin position="130"/>
        <end position="156"/>
    </location>
</feature>
<dbReference type="Pfam" id="PF12911">
    <property type="entry name" value="OppC_N"/>
    <property type="match status" value="1"/>
</dbReference>
<keyword evidence="4 7" id="KW-0812">Transmembrane</keyword>
<evidence type="ECO:0000256" key="6">
    <source>
        <dbReference type="ARBA" id="ARBA00023136"/>
    </source>
</evidence>
<feature type="transmembrane region" description="Helical" evidence="7">
    <location>
        <begin position="293"/>
        <end position="316"/>
    </location>
</feature>
<evidence type="ECO:0000313" key="10">
    <source>
        <dbReference type="Proteomes" id="UP000647491"/>
    </source>
</evidence>
<dbReference type="InterPro" id="IPR050366">
    <property type="entry name" value="BP-dependent_transpt_permease"/>
</dbReference>
<keyword evidence="5 7" id="KW-1133">Transmembrane helix</keyword>
<feature type="transmembrane region" description="Helical" evidence="7">
    <location>
        <begin position="193"/>
        <end position="210"/>
    </location>
</feature>
<evidence type="ECO:0000256" key="4">
    <source>
        <dbReference type="ARBA" id="ARBA00022692"/>
    </source>
</evidence>
<dbReference type="Proteomes" id="UP000647491">
    <property type="component" value="Unassembled WGS sequence"/>
</dbReference>
<dbReference type="InterPro" id="IPR000515">
    <property type="entry name" value="MetI-like"/>
</dbReference>
<dbReference type="EMBL" id="JACRTJ010000019">
    <property type="protein sequence ID" value="MBC8599436.1"/>
    <property type="molecule type" value="Genomic_DNA"/>
</dbReference>
<dbReference type="CDD" id="cd06261">
    <property type="entry name" value="TM_PBP2"/>
    <property type="match status" value="1"/>
</dbReference>
<evidence type="ECO:0000256" key="5">
    <source>
        <dbReference type="ARBA" id="ARBA00022989"/>
    </source>
</evidence>
<evidence type="ECO:0000256" key="2">
    <source>
        <dbReference type="ARBA" id="ARBA00022448"/>
    </source>
</evidence>
<dbReference type="Gene3D" id="1.10.3720.10">
    <property type="entry name" value="MetI-like"/>
    <property type="match status" value="1"/>
</dbReference>
<keyword evidence="3" id="KW-1003">Cell membrane</keyword>
<keyword evidence="2 7" id="KW-0813">Transport</keyword>
<evidence type="ECO:0000313" key="9">
    <source>
        <dbReference type="EMBL" id="MBC8599436.1"/>
    </source>
</evidence>
<evidence type="ECO:0000259" key="8">
    <source>
        <dbReference type="PROSITE" id="PS50928"/>
    </source>
</evidence>
<feature type="domain" description="ABC transmembrane type-1" evidence="8">
    <location>
        <begin position="128"/>
        <end position="317"/>
    </location>
</feature>